<feature type="compositionally biased region" description="Pro residues" evidence="4">
    <location>
        <begin position="464"/>
        <end position="519"/>
    </location>
</feature>
<feature type="compositionally biased region" description="Pro residues" evidence="4">
    <location>
        <begin position="380"/>
        <end position="402"/>
    </location>
</feature>
<feature type="chain" id="PRO_5020501992" description="Protein kinase domain-containing protein" evidence="5">
    <location>
        <begin position="30"/>
        <end position="991"/>
    </location>
</feature>
<dbReference type="Proteomes" id="UP000308705">
    <property type="component" value="Unassembled WGS sequence"/>
</dbReference>
<dbReference type="CDD" id="cd14014">
    <property type="entry name" value="STKc_PknB_like"/>
    <property type="match status" value="1"/>
</dbReference>
<dbReference type="InterPro" id="IPR008271">
    <property type="entry name" value="Ser/Thr_kinase_AS"/>
</dbReference>
<keyword evidence="2" id="KW-0677">Repeat</keyword>
<feature type="region of interest" description="Disordered" evidence="4">
    <location>
        <begin position="373"/>
        <end position="578"/>
    </location>
</feature>
<dbReference type="PANTHER" id="PTHR22847">
    <property type="entry name" value="WD40 REPEAT PROTEIN"/>
    <property type="match status" value="1"/>
</dbReference>
<dbReference type="Gene3D" id="1.10.510.10">
    <property type="entry name" value="Transferase(Phosphotransferase) domain 1"/>
    <property type="match status" value="1"/>
</dbReference>
<feature type="repeat" description="WD" evidence="3">
    <location>
        <begin position="683"/>
        <end position="726"/>
    </location>
</feature>
<dbReference type="SMART" id="SM00320">
    <property type="entry name" value="WD40"/>
    <property type="match status" value="7"/>
</dbReference>
<keyword evidence="5" id="KW-0732">Signal</keyword>
<dbReference type="PROSITE" id="PS50082">
    <property type="entry name" value="WD_REPEATS_2"/>
    <property type="match status" value="7"/>
</dbReference>
<dbReference type="PROSITE" id="PS00678">
    <property type="entry name" value="WD_REPEATS_1"/>
    <property type="match status" value="6"/>
</dbReference>
<dbReference type="GO" id="GO:0005524">
    <property type="term" value="F:ATP binding"/>
    <property type="evidence" value="ECO:0007669"/>
    <property type="project" value="InterPro"/>
</dbReference>
<dbReference type="OrthoDB" id="951193at2"/>
<dbReference type="InterPro" id="IPR036322">
    <property type="entry name" value="WD40_repeat_dom_sf"/>
</dbReference>
<dbReference type="InterPro" id="IPR000719">
    <property type="entry name" value="Prot_kinase_dom"/>
</dbReference>
<gene>
    <name evidence="7" type="ORF">FDA94_08055</name>
</gene>
<dbReference type="Pfam" id="PF00069">
    <property type="entry name" value="Pkinase"/>
    <property type="match status" value="1"/>
</dbReference>
<dbReference type="InterPro" id="IPR015943">
    <property type="entry name" value="WD40/YVTN_repeat-like_dom_sf"/>
</dbReference>
<dbReference type="GO" id="GO:0004672">
    <property type="term" value="F:protein kinase activity"/>
    <property type="evidence" value="ECO:0007669"/>
    <property type="project" value="InterPro"/>
</dbReference>
<feature type="repeat" description="WD" evidence="3">
    <location>
        <begin position="818"/>
        <end position="861"/>
    </location>
</feature>
<feature type="repeat" description="WD" evidence="3">
    <location>
        <begin position="908"/>
        <end position="951"/>
    </location>
</feature>
<dbReference type="GO" id="GO:0042393">
    <property type="term" value="F:histone binding"/>
    <property type="evidence" value="ECO:0007669"/>
    <property type="project" value="TreeGrafter"/>
</dbReference>
<protein>
    <recommendedName>
        <fullName evidence="6">Protein kinase domain-containing protein</fullName>
    </recommendedName>
</protein>
<keyword evidence="1 3" id="KW-0853">WD repeat</keyword>
<dbReference type="EMBL" id="SZQA01000005">
    <property type="protein sequence ID" value="TKK89828.1"/>
    <property type="molecule type" value="Genomic_DNA"/>
</dbReference>
<feature type="signal peptide" evidence="5">
    <location>
        <begin position="1"/>
        <end position="29"/>
    </location>
</feature>
<keyword evidence="8" id="KW-1185">Reference proteome</keyword>
<dbReference type="PROSITE" id="PS00108">
    <property type="entry name" value="PROTEIN_KINASE_ST"/>
    <property type="match status" value="1"/>
</dbReference>
<feature type="compositionally biased region" description="Low complexity" evidence="4">
    <location>
        <begin position="520"/>
        <end position="530"/>
    </location>
</feature>
<sequence length="991" mass="103866">MWCTLKLAKGAFFAVTPLAALARAGAALAGTLTASGAKSMSPATMPEVRRMEFSVGQDMAIPVCLDHYHFGTVKHYYTSRRVDRLYRGSTVVPQTSPLRPGDPTELGVYRIDARLGEGAQGVVYAGTAPDGTPVAIKLLRVSDAIDADSFLREVSAARRVAQFCTAQVLGAHMDGDRPYIVSELVDGVSLQRVVQQEGPRTGGNLHRLAVGTITALAAIHRAGIVHRDFKPSNVLLAQDGPRVIDFGIARALDSSSTLSSGVVGTPAYMSPEQIEAKRVGPPSDMFSWAVTMFYASTGRPAFGHDSLPAVLYRVMNDTPDVSTLPDLLRPIVEASLDKQAENRPTASEALFALLDHQVDDDLDKSLLAGLNAASKKKDTPPPADPGTPPPPATPGFAPPDPQAPHLRPPVQSFPPPGYQAQPGQSFPPPGYRAQPGQSFPPPGYRAQPGQSFPPPGYQAQPGQSFPPPGYPQSPPQPGPAQGYPPPYQQQPGQSFPPPGHPQGPPQRGPAQGYPPPYQPSPGYQAPNGGNPAPPAEPKPKPKGKAKQKAQETPPPLDADATTFHPRPDPTGGWLGEAPPTKSRAGLVTGVLVGVLAVAATALFLVPNLFGGGGDEPGKIPAAAQGGITGAPVTQLPATTPSAAGVPSPAAASLSPTTAPSPSPSPTPTGAPVPVLGKQDGSSMSGNRSSIYSVAVGGDKDHPVVVTAGVDRSVRMWNAESHKALGKPIYAHGDWVYAVATAEVNGRPLAVTGSRDGSVRVWDVEKRKAVGGGLWGHGNAVYTVAIGKVGSKWVAASGGADGRIRLWDLKTRQPIGGGIRAHKDVINWLSFGQVGDKTVIVSASEDKSLKVWDASSRKQYGKTFKGHGKPVYSVTTGEVDGKAVAISGGEDEKVRIWDLKTGKQVGKSLTGHKDNVYSLAYREIGGHPMAVSGSTDGTLRMWDLEKSEEVGKPVKAHDGKNVYSVGFADVDGKTVVVSAGEDKRVRFWKLAD</sequence>
<dbReference type="PROSITE" id="PS50294">
    <property type="entry name" value="WD_REPEATS_REGION"/>
    <property type="match status" value="5"/>
</dbReference>
<feature type="repeat" description="WD" evidence="3">
    <location>
        <begin position="863"/>
        <end position="906"/>
    </location>
</feature>
<feature type="compositionally biased region" description="Pro residues" evidence="4">
    <location>
        <begin position="658"/>
        <end position="670"/>
    </location>
</feature>
<organism evidence="7 8">
    <name type="scientific">Herbidospora galbida</name>
    <dbReference type="NCBI Taxonomy" id="2575442"/>
    <lineage>
        <taxon>Bacteria</taxon>
        <taxon>Bacillati</taxon>
        <taxon>Actinomycetota</taxon>
        <taxon>Actinomycetes</taxon>
        <taxon>Streptosporangiales</taxon>
        <taxon>Streptosporangiaceae</taxon>
        <taxon>Herbidospora</taxon>
    </lineage>
</organism>
<dbReference type="SUPFAM" id="SSF56112">
    <property type="entry name" value="Protein kinase-like (PK-like)"/>
    <property type="match status" value="1"/>
</dbReference>
<dbReference type="InterPro" id="IPR001680">
    <property type="entry name" value="WD40_rpt"/>
</dbReference>
<dbReference type="PRINTS" id="PR00320">
    <property type="entry name" value="GPROTEINBRPT"/>
</dbReference>
<name>A0A4U3MJU4_9ACTN</name>
<evidence type="ECO:0000313" key="8">
    <source>
        <dbReference type="Proteomes" id="UP000308705"/>
    </source>
</evidence>
<feature type="repeat" description="WD" evidence="3">
    <location>
        <begin position="773"/>
        <end position="816"/>
    </location>
</feature>
<evidence type="ECO:0000256" key="3">
    <source>
        <dbReference type="PROSITE-ProRule" id="PRU00221"/>
    </source>
</evidence>
<dbReference type="PANTHER" id="PTHR22847:SF637">
    <property type="entry name" value="WD REPEAT DOMAIN 5B"/>
    <property type="match status" value="1"/>
</dbReference>
<dbReference type="InterPro" id="IPR020472">
    <property type="entry name" value="WD40_PAC1"/>
</dbReference>
<feature type="repeat" description="WD" evidence="3">
    <location>
        <begin position="975"/>
        <end position="991"/>
    </location>
</feature>
<feature type="domain" description="Protein kinase" evidence="6">
    <location>
        <begin position="109"/>
        <end position="359"/>
    </location>
</feature>
<evidence type="ECO:0000259" key="6">
    <source>
        <dbReference type="PROSITE" id="PS50011"/>
    </source>
</evidence>
<accession>A0A4U3MJU4</accession>
<evidence type="ECO:0000256" key="1">
    <source>
        <dbReference type="ARBA" id="ARBA00022574"/>
    </source>
</evidence>
<dbReference type="InterPro" id="IPR019775">
    <property type="entry name" value="WD40_repeat_CS"/>
</dbReference>
<dbReference type="Gene3D" id="2.130.10.10">
    <property type="entry name" value="YVTN repeat-like/Quinoprotein amine dehydrogenase"/>
    <property type="match status" value="2"/>
</dbReference>
<dbReference type="CDD" id="cd00200">
    <property type="entry name" value="WD40"/>
    <property type="match status" value="1"/>
</dbReference>
<feature type="repeat" description="WD" evidence="3">
    <location>
        <begin position="728"/>
        <end position="771"/>
    </location>
</feature>
<comment type="caution">
    <text evidence="7">The sequence shown here is derived from an EMBL/GenBank/DDBJ whole genome shotgun (WGS) entry which is preliminary data.</text>
</comment>
<evidence type="ECO:0000256" key="2">
    <source>
        <dbReference type="ARBA" id="ARBA00022737"/>
    </source>
</evidence>
<dbReference type="Pfam" id="PF00400">
    <property type="entry name" value="WD40"/>
    <property type="match status" value="7"/>
</dbReference>
<dbReference type="InterPro" id="IPR011009">
    <property type="entry name" value="Kinase-like_dom_sf"/>
</dbReference>
<proteinExistence type="predicted"/>
<evidence type="ECO:0000256" key="5">
    <source>
        <dbReference type="SAM" id="SignalP"/>
    </source>
</evidence>
<feature type="region of interest" description="Disordered" evidence="4">
    <location>
        <begin position="630"/>
        <end position="687"/>
    </location>
</feature>
<feature type="compositionally biased region" description="Low complexity" evidence="4">
    <location>
        <begin position="636"/>
        <end position="657"/>
    </location>
</feature>
<dbReference type="AlphaFoldDB" id="A0A4U3MJU4"/>
<dbReference type="PROSITE" id="PS50011">
    <property type="entry name" value="PROTEIN_KINASE_DOM"/>
    <property type="match status" value="1"/>
</dbReference>
<evidence type="ECO:0000313" key="7">
    <source>
        <dbReference type="EMBL" id="TKK89828.1"/>
    </source>
</evidence>
<dbReference type="SUPFAM" id="SSF50978">
    <property type="entry name" value="WD40 repeat-like"/>
    <property type="match status" value="1"/>
</dbReference>
<reference evidence="7 8" key="1">
    <citation type="submission" date="2019-04" db="EMBL/GenBank/DDBJ databases">
        <title>Herbidospora sp. NEAU-GS14.nov., a novel actinomycete isolated from soil.</title>
        <authorList>
            <person name="Han L."/>
        </authorList>
    </citation>
    <scope>NUCLEOTIDE SEQUENCE [LARGE SCALE GENOMIC DNA]</scope>
    <source>
        <strain evidence="7 8">NEAU-GS14</strain>
    </source>
</reference>
<evidence type="ECO:0000256" key="4">
    <source>
        <dbReference type="SAM" id="MobiDB-lite"/>
    </source>
</evidence>